<dbReference type="EMBL" id="BDIP01010686">
    <property type="protein sequence ID" value="GIQ92836.1"/>
    <property type="molecule type" value="Genomic_DNA"/>
</dbReference>
<protein>
    <submittedName>
        <fullName evidence="1">Uncharacterized protein</fullName>
    </submittedName>
</protein>
<feature type="non-terminal residue" evidence="1">
    <location>
        <position position="1"/>
    </location>
</feature>
<sequence length="55" mass="6551">RAKRTDRRHFLKDPSYDPEAVTGVLRARLDDLAHNPDQAVLRQLFEREVEEMFEI</sequence>
<evidence type="ECO:0000313" key="1">
    <source>
        <dbReference type="EMBL" id="GIQ92836.1"/>
    </source>
</evidence>
<evidence type="ECO:0000313" key="2">
    <source>
        <dbReference type="Proteomes" id="UP000265618"/>
    </source>
</evidence>
<name>A0A9K3DC99_9EUKA</name>
<comment type="caution">
    <text evidence="1">The sequence shown here is derived from an EMBL/GenBank/DDBJ whole genome shotgun (WGS) entry which is preliminary data.</text>
</comment>
<gene>
    <name evidence="1" type="ORF">KIPB_016843</name>
</gene>
<keyword evidence="2" id="KW-1185">Reference proteome</keyword>
<dbReference type="Proteomes" id="UP000265618">
    <property type="component" value="Unassembled WGS sequence"/>
</dbReference>
<accession>A0A9K3DC99</accession>
<organism evidence="1 2">
    <name type="scientific">Kipferlia bialata</name>
    <dbReference type="NCBI Taxonomy" id="797122"/>
    <lineage>
        <taxon>Eukaryota</taxon>
        <taxon>Metamonada</taxon>
        <taxon>Carpediemonas-like organisms</taxon>
        <taxon>Kipferlia</taxon>
    </lineage>
</organism>
<proteinExistence type="predicted"/>
<reference evidence="1 2" key="1">
    <citation type="journal article" date="2018" name="PLoS ONE">
        <title>The draft genome of Kipferlia bialata reveals reductive genome evolution in fornicate parasites.</title>
        <authorList>
            <person name="Tanifuji G."/>
            <person name="Takabayashi S."/>
            <person name="Kume K."/>
            <person name="Takagi M."/>
            <person name="Nakayama T."/>
            <person name="Kamikawa R."/>
            <person name="Inagaki Y."/>
            <person name="Hashimoto T."/>
        </authorList>
    </citation>
    <scope>NUCLEOTIDE SEQUENCE [LARGE SCALE GENOMIC DNA]</scope>
    <source>
        <strain evidence="1">NY0173</strain>
    </source>
</reference>
<dbReference type="AlphaFoldDB" id="A0A9K3DC99"/>